<dbReference type="RefSeq" id="WP_246549082.1">
    <property type="nucleotide sequence ID" value="NZ_JAHBGB010000037.1"/>
</dbReference>
<evidence type="ECO:0000256" key="4">
    <source>
        <dbReference type="PROSITE-ProRule" id="PRU00520"/>
    </source>
</evidence>
<dbReference type="Proteomes" id="UP001597299">
    <property type="component" value="Unassembled WGS sequence"/>
</dbReference>
<evidence type="ECO:0000256" key="5">
    <source>
        <dbReference type="RuleBase" id="RU004168"/>
    </source>
</evidence>
<dbReference type="PRINTS" id="PR00112">
    <property type="entry name" value="ACYLPHPHTASE"/>
</dbReference>
<feature type="active site" evidence="4">
    <location>
        <position position="28"/>
    </location>
</feature>
<organism evidence="7 8">
    <name type="scientific">Ancylobacter oerskovii</name>
    <dbReference type="NCBI Taxonomy" id="459519"/>
    <lineage>
        <taxon>Bacteria</taxon>
        <taxon>Pseudomonadati</taxon>
        <taxon>Pseudomonadota</taxon>
        <taxon>Alphaproteobacteria</taxon>
        <taxon>Hyphomicrobiales</taxon>
        <taxon>Xanthobacteraceae</taxon>
        <taxon>Ancylobacter</taxon>
    </lineage>
</organism>
<dbReference type="EMBL" id="JBHUHD010000001">
    <property type="protein sequence ID" value="MFD2142453.1"/>
    <property type="molecule type" value="Genomic_DNA"/>
</dbReference>
<sequence>MSLRGDLMKAARSLRIVVHGRVQGVGYRAWLADAAGRLGLRGWVRNRRDGTVEALLHADEATLETLIDACRRGPPAALVRDIERFEAAGTPPEDFEVRPTA</sequence>
<keyword evidence="4" id="KW-0378">Hydrolase</keyword>
<evidence type="ECO:0000256" key="2">
    <source>
        <dbReference type="ARBA" id="ARBA00012150"/>
    </source>
</evidence>
<feature type="active site" evidence="4">
    <location>
        <position position="46"/>
    </location>
</feature>
<dbReference type="EC" id="3.6.1.7" evidence="2 4"/>
<dbReference type="PANTHER" id="PTHR47268:SF4">
    <property type="entry name" value="ACYLPHOSPHATASE"/>
    <property type="match status" value="1"/>
</dbReference>
<comment type="catalytic activity">
    <reaction evidence="3 4">
        <text>an acyl phosphate + H2O = a carboxylate + phosphate + H(+)</text>
        <dbReference type="Rhea" id="RHEA:14965"/>
        <dbReference type="ChEBI" id="CHEBI:15377"/>
        <dbReference type="ChEBI" id="CHEBI:15378"/>
        <dbReference type="ChEBI" id="CHEBI:29067"/>
        <dbReference type="ChEBI" id="CHEBI:43474"/>
        <dbReference type="ChEBI" id="CHEBI:59918"/>
        <dbReference type="EC" id="3.6.1.7"/>
    </reaction>
</comment>
<dbReference type="Pfam" id="PF00708">
    <property type="entry name" value="Acylphosphatase"/>
    <property type="match status" value="1"/>
</dbReference>
<evidence type="ECO:0000256" key="1">
    <source>
        <dbReference type="ARBA" id="ARBA00005614"/>
    </source>
</evidence>
<gene>
    <name evidence="7" type="ORF">ACFSNC_18765</name>
</gene>
<comment type="similarity">
    <text evidence="1 5">Belongs to the acylphosphatase family.</text>
</comment>
<dbReference type="SUPFAM" id="SSF54975">
    <property type="entry name" value="Acylphosphatase/BLUF domain-like"/>
    <property type="match status" value="1"/>
</dbReference>
<evidence type="ECO:0000259" key="6">
    <source>
        <dbReference type="PROSITE" id="PS51160"/>
    </source>
</evidence>
<proteinExistence type="inferred from homology"/>
<comment type="caution">
    <text evidence="7">The sequence shown here is derived from an EMBL/GenBank/DDBJ whole genome shotgun (WGS) entry which is preliminary data.</text>
</comment>
<dbReference type="PANTHER" id="PTHR47268">
    <property type="entry name" value="ACYLPHOSPHATASE"/>
    <property type="match status" value="1"/>
</dbReference>
<dbReference type="InterPro" id="IPR001792">
    <property type="entry name" value="Acylphosphatase-like_dom"/>
</dbReference>
<name>A0ABW4Z1Y9_9HYPH</name>
<dbReference type="PROSITE" id="PS51160">
    <property type="entry name" value="ACYLPHOSPHATASE_3"/>
    <property type="match status" value="1"/>
</dbReference>
<reference evidence="8" key="1">
    <citation type="journal article" date="2019" name="Int. J. Syst. Evol. Microbiol.">
        <title>The Global Catalogue of Microorganisms (GCM) 10K type strain sequencing project: providing services to taxonomists for standard genome sequencing and annotation.</title>
        <authorList>
            <consortium name="The Broad Institute Genomics Platform"/>
            <consortium name="The Broad Institute Genome Sequencing Center for Infectious Disease"/>
            <person name="Wu L."/>
            <person name="Ma J."/>
        </authorList>
    </citation>
    <scope>NUCLEOTIDE SEQUENCE [LARGE SCALE GENOMIC DNA]</scope>
    <source>
        <strain evidence="8">CCM 7435</strain>
    </source>
</reference>
<protein>
    <recommendedName>
        <fullName evidence="2 4">acylphosphatase</fullName>
        <ecNumber evidence="2 4">3.6.1.7</ecNumber>
    </recommendedName>
</protein>
<keyword evidence="8" id="KW-1185">Reference proteome</keyword>
<evidence type="ECO:0000256" key="3">
    <source>
        <dbReference type="ARBA" id="ARBA00047645"/>
    </source>
</evidence>
<dbReference type="Gene3D" id="3.30.70.100">
    <property type="match status" value="1"/>
</dbReference>
<feature type="domain" description="Acylphosphatase-like" evidence="6">
    <location>
        <begin position="13"/>
        <end position="99"/>
    </location>
</feature>
<evidence type="ECO:0000313" key="7">
    <source>
        <dbReference type="EMBL" id="MFD2142453.1"/>
    </source>
</evidence>
<dbReference type="InterPro" id="IPR036046">
    <property type="entry name" value="Acylphosphatase-like_dom_sf"/>
</dbReference>
<dbReference type="InterPro" id="IPR020456">
    <property type="entry name" value="Acylphosphatase"/>
</dbReference>
<evidence type="ECO:0000313" key="8">
    <source>
        <dbReference type="Proteomes" id="UP001597299"/>
    </source>
</evidence>
<accession>A0ABW4Z1Y9</accession>